<dbReference type="Gene3D" id="3.30.450.40">
    <property type="match status" value="1"/>
</dbReference>
<dbReference type="InterPro" id="IPR003018">
    <property type="entry name" value="GAF"/>
</dbReference>
<protein>
    <submittedName>
        <fullName evidence="2">EAL domain-containing protein</fullName>
    </submittedName>
</protein>
<dbReference type="SMART" id="SM00065">
    <property type="entry name" value="GAF"/>
    <property type="match status" value="1"/>
</dbReference>
<dbReference type="PROSITE" id="PS50883">
    <property type="entry name" value="EAL"/>
    <property type="match status" value="1"/>
</dbReference>
<evidence type="ECO:0000313" key="2">
    <source>
        <dbReference type="EMBL" id="MFD0724261.1"/>
    </source>
</evidence>
<dbReference type="EMBL" id="JBHTIF010000001">
    <property type="protein sequence ID" value="MFD0724261.1"/>
    <property type="molecule type" value="Genomic_DNA"/>
</dbReference>
<dbReference type="PANTHER" id="PTHR33121:SF70">
    <property type="entry name" value="SIGNALING PROTEIN YKOW"/>
    <property type="match status" value="1"/>
</dbReference>
<dbReference type="CDD" id="cd01948">
    <property type="entry name" value="EAL"/>
    <property type="match status" value="1"/>
</dbReference>
<evidence type="ECO:0000259" key="1">
    <source>
        <dbReference type="PROSITE" id="PS50883"/>
    </source>
</evidence>
<organism evidence="2 3">
    <name type="scientific">Lysobacter brunescens</name>
    <dbReference type="NCBI Taxonomy" id="262323"/>
    <lineage>
        <taxon>Bacteria</taxon>
        <taxon>Pseudomonadati</taxon>
        <taxon>Pseudomonadota</taxon>
        <taxon>Gammaproteobacteria</taxon>
        <taxon>Lysobacterales</taxon>
        <taxon>Lysobacteraceae</taxon>
        <taxon>Lysobacter</taxon>
    </lineage>
</organism>
<reference evidence="3" key="1">
    <citation type="journal article" date="2019" name="Int. J. Syst. Evol. Microbiol.">
        <title>The Global Catalogue of Microorganisms (GCM) 10K type strain sequencing project: providing services to taxonomists for standard genome sequencing and annotation.</title>
        <authorList>
            <consortium name="The Broad Institute Genomics Platform"/>
            <consortium name="The Broad Institute Genome Sequencing Center for Infectious Disease"/>
            <person name="Wu L."/>
            <person name="Ma J."/>
        </authorList>
    </citation>
    <scope>NUCLEOTIDE SEQUENCE [LARGE SCALE GENOMIC DNA]</scope>
    <source>
        <strain evidence="3">CCUG 55585</strain>
    </source>
</reference>
<dbReference type="PANTHER" id="PTHR33121">
    <property type="entry name" value="CYCLIC DI-GMP PHOSPHODIESTERASE PDEF"/>
    <property type="match status" value="1"/>
</dbReference>
<feature type="domain" description="EAL" evidence="1">
    <location>
        <begin position="183"/>
        <end position="422"/>
    </location>
</feature>
<sequence>MAHADLYARIIAAQAEIAALAHDPNRVVEAVIHRAQELTRSTGAVVEILDGDQLVYWAASGSASGQVGLRLPMRGSLSGLCIVENRVLRCDDAEHDPRVNREACRRVGLRSMLVIPLPHEGRPFGVLKVVSPFPFAYREDDVRSMGMMATLVGAVLGHAIQYSDLLDEYNHRVEADRSEARRREDSMQSIRALIREHAIEMVFQPIVALETRRIFAYEALARFPGGTLGPDAWFARAADVGLGLELELEAAGRALDCLDALPHPYRLSINASPETLVAPEFDALLARHDTARLIVEITEHTTVADYRRLSERLRALRAKGVLVAIDDAGAGFASLRHILHLDPDVIKLDISLTRGIDADIRRQTMVSAIRTFAAGTNATIVVEGVETEAELRTLVGLGIEYAQGYHLARPAPWPEVLASFGR</sequence>
<dbReference type="Gene3D" id="3.20.20.450">
    <property type="entry name" value="EAL domain"/>
    <property type="match status" value="1"/>
</dbReference>
<dbReference type="InterPro" id="IPR035919">
    <property type="entry name" value="EAL_sf"/>
</dbReference>
<dbReference type="Pfam" id="PF13185">
    <property type="entry name" value="GAF_2"/>
    <property type="match status" value="1"/>
</dbReference>
<accession>A0ABW2Y8N4</accession>
<keyword evidence="3" id="KW-1185">Reference proteome</keyword>
<dbReference type="Proteomes" id="UP001597110">
    <property type="component" value="Unassembled WGS sequence"/>
</dbReference>
<name>A0ABW2Y8N4_9GAMM</name>
<dbReference type="InterPro" id="IPR050706">
    <property type="entry name" value="Cyclic-di-GMP_PDE-like"/>
</dbReference>
<evidence type="ECO:0000313" key="3">
    <source>
        <dbReference type="Proteomes" id="UP001597110"/>
    </source>
</evidence>
<dbReference type="Pfam" id="PF00563">
    <property type="entry name" value="EAL"/>
    <property type="match status" value="1"/>
</dbReference>
<dbReference type="SUPFAM" id="SSF141868">
    <property type="entry name" value="EAL domain-like"/>
    <property type="match status" value="1"/>
</dbReference>
<gene>
    <name evidence="2" type="ORF">ACFQ0E_01485</name>
</gene>
<dbReference type="SUPFAM" id="SSF55781">
    <property type="entry name" value="GAF domain-like"/>
    <property type="match status" value="1"/>
</dbReference>
<dbReference type="RefSeq" id="WP_386821933.1">
    <property type="nucleotide sequence ID" value="NZ_JBHTIF010000001.1"/>
</dbReference>
<dbReference type="InterPro" id="IPR029016">
    <property type="entry name" value="GAF-like_dom_sf"/>
</dbReference>
<proteinExistence type="predicted"/>
<dbReference type="SMART" id="SM00052">
    <property type="entry name" value="EAL"/>
    <property type="match status" value="1"/>
</dbReference>
<dbReference type="InterPro" id="IPR001633">
    <property type="entry name" value="EAL_dom"/>
</dbReference>
<comment type="caution">
    <text evidence="2">The sequence shown here is derived from an EMBL/GenBank/DDBJ whole genome shotgun (WGS) entry which is preliminary data.</text>
</comment>